<accession>A0A8S4G226</accession>
<proteinExistence type="predicted"/>
<evidence type="ECO:0000313" key="3">
    <source>
        <dbReference type="Proteomes" id="UP000653454"/>
    </source>
</evidence>
<keyword evidence="1" id="KW-0732">Signal</keyword>
<feature type="signal peptide" evidence="1">
    <location>
        <begin position="1"/>
        <end position="17"/>
    </location>
</feature>
<evidence type="ECO:0000256" key="1">
    <source>
        <dbReference type="SAM" id="SignalP"/>
    </source>
</evidence>
<comment type="caution">
    <text evidence="2">The sequence shown here is derived from an EMBL/GenBank/DDBJ whole genome shotgun (WGS) entry which is preliminary data.</text>
</comment>
<dbReference type="EMBL" id="CAJHNJ030000057">
    <property type="protein sequence ID" value="CAG9133088.1"/>
    <property type="molecule type" value="Genomic_DNA"/>
</dbReference>
<dbReference type="AlphaFoldDB" id="A0A8S4G226"/>
<feature type="chain" id="PRO_5035922923" evidence="1">
    <location>
        <begin position="18"/>
        <end position="42"/>
    </location>
</feature>
<reference evidence="2" key="1">
    <citation type="submission" date="2020-11" db="EMBL/GenBank/DDBJ databases">
        <authorList>
            <person name="Whiteford S."/>
        </authorList>
    </citation>
    <scope>NUCLEOTIDE SEQUENCE</scope>
</reference>
<dbReference type="Proteomes" id="UP000653454">
    <property type="component" value="Unassembled WGS sequence"/>
</dbReference>
<organism evidence="2 3">
    <name type="scientific">Plutella xylostella</name>
    <name type="common">Diamondback moth</name>
    <name type="synonym">Plutella maculipennis</name>
    <dbReference type="NCBI Taxonomy" id="51655"/>
    <lineage>
        <taxon>Eukaryota</taxon>
        <taxon>Metazoa</taxon>
        <taxon>Ecdysozoa</taxon>
        <taxon>Arthropoda</taxon>
        <taxon>Hexapoda</taxon>
        <taxon>Insecta</taxon>
        <taxon>Pterygota</taxon>
        <taxon>Neoptera</taxon>
        <taxon>Endopterygota</taxon>
        <taxon>Lepidoptera</taxon>
        <taxon>Glossata</taxon>
        <taxon>Ditrysia</taxon>
        <taxon>Yponomeutoidea</taxon>
        <taxon>Plutellidae</taxon>
        <taxon>Plutella</taxon>
    </lineage>
</organism>
<evidence type="ECO:0000313" key="2">
    <source>
        <dbReference type="EMBL" id="CAG9133088.1"/>
    </source>
</evidence>
<sequence>MMWCYVGLLGLLATAHALLLLEGPNVCTRQIPRITRDHFRST</sequence>
<name>A0A8S4G226_PLUXY</name>
<keyword evidence="3" id="KW-1185">Reference proteome</keyword>
<protein>
    <submittedName>
        <fullName evidence="2">(diamondback moth) hypothetical protein</fullName>
    </submittedName>
</protein>
<gene>
    <name evidence="2" type="ORF">PLXY2_LOCUS11358</name>
</gene>